<reference evidence="1" key="1">
    <citation type="submission" date="2018-02" db="EMBL/GenBank/DDBJ databases">
        <authorList>
            <person name="Cohen D.B."/>
            <person name="Kent A.D."/>
        </authorList>
    </citation>
    <scope>NUCLEOTIDE SEQUENCE</scope>
</reference>
<gene>
    <name evidence="1" type="ORF">FSB_LOCUS45081</name>
</gene>
<proteinExistence type="predicted"/>
<sequence length="68" mass="7984">MCKVTGESVDHLLLHCPYAKELWDMVFVLFGIHWVMPRSVTAMFDCWQGSLGRHQNIMLWRIVPHCVL</sequence>
<name>A0A2N9HZM9_FAGSY</name>
<organism evidence="1">
    <name type="scientific">Fagus sylvatica</name>
    <name type="common">Beechnut</name>
    <dbReference type="NCBI Taxonomy" id="28930"/>
    <lineage>
        <taxon>Eukaryota</taxon>
        <taxon>Viridiplantae</taxon>
        <taxon>Streptophyta</taxon>
        <taxon>Embryophyta</taxon>
        <taxon>Tracheophyta</taxon>
        <taxon>Spermatophyta</taxon>
        <taxon>Magnoliopsida</taxon>
        <taxon>eudicotyledons</taxon>
        <taxon>Gunneridae</taxon>
        <taxon>Pentapetalae</taxon>
        <taxon>rosids</taxon>
        <taxon>fabids</taxon>
        <taxon>Fagales</taxon>
        <taxon>Fagaceae</taxon>
        <taxon>Fagus</taxon>
    </lineage>
</organism>
<evidence type="ECO:0000313" key="1">
    <source>
        <dbReference type="EMBL" id="SPD17199.1"/>
    </source>
</evidence>
<dbReference type="AlphaFoldDB" id="A0A2N9HZM9"/>
<accession>A0A2N9HZM9</accession>
<evidence type="ECO:0008006" key="2">
    <source>
        <dbReference type="Google" id="ProtNLM"/>
    </source>
</evidence>
<dbReference type="EMBL" id="OIVN01004412">
    <property type="protein sequence ID" value="SPD17199.1"/>
    <property type="molecule type" value="Genomic_DNA"/>
</dbReference>
<protein>
    <recommendedName>
        <fullName evidence="2">Reverse transcriptase zinc-binding domain-containing protein</fullName>
    </recommendedName>
</protein>